<dbReference type="InterPro" id="IPR036291">
    <property type="entry name" value="NAD(P)-bd_dom_sf"/>
</dbReference>
<dbReference type="RefSeq" id="WP_188860886.1">
    <property type="nucleotide sequence ID" value="NZ_BMLT01000005.1"/>
</dbReference>
<dbReference type="InterPro" id="IPR036968">
    <property type="entry name" value="Enolpyruvate_Tfrase_sf"/>
</dbReference>
<comment type="catalytic activity">
    <reaction evidence="12">
        <text>3-phosphoshikimate + phosphoenolpyruvate = 5-O-(1-carboxyvinyl)-3-phosphoshikimate + phosphate</text>
        <dbReference type="Rhea" id="RHEA:21256"/>
        <dbReference type="ChEBI" id="CHEBI:43474"/>
        <dbReference type="ChEBI" id="CHEBI:57701"/>
        <dbReference type="ChEBI" id="CHEBI:58702"/>
        <dbReference type="ChEBI" id="CHEBI:145989"/>
        <dbReference type="EC" id="2.5.1.19"/>
    </reaction>
    <physiologicalReaction direction="left-to-right" evidence="12">
        <dbReference type="Rhea" id="RHEA:21257"/>
    </physiologicalReaction>
</comment>
<feature type="active site" description="Proton acceptor" evidence="14">
    <location>
        <position position="618"/>
    </location>
</feature>
<dbReference type="GO" id="GO:0005737">
    <property type="term" value="C:cytoplasm"/>
    <property type="evidence" value="ECO:0007669"/>
    <property type="project" value="UniProtKB-SubCell"/>
</dbReference>
<comment type="pathway">
    <text evidence="2">Amino-acid biosynthesis; L-tyrosine biosynthesis; (4-hydroxyphenyl)pyruvate from prephenate (NAD(+) route): step 1/1.</text>
</comment>
<dbReference type="GO" id="GO:0008977">
    <property type="term" value="F:prephenate dehydrogenase (NAD+) activity"/>
    <property type="evidence" value="ECO:0007669"/>
    <property type="project" value="UniProtKB-EC"/>
</dbReference>
<evidence type="ECO:0000256" key="1">
    <source>
        <dbReference type="ARBA" id="ARBA00004811"/>
    </source>
</evidence>
<dbReference type="InterPro" id="IPR046825">
    <property type="entry name" value="PDH_C"/>
</dbReference>
<comment type="subunit">
    <text evidence="14">Monomer.</text>
</comment>
<evidence type="ECO:0000256" key="8">
    <source>
        <dbReference type="ARBA" id="ARBA00022679"/>
    </source>
</evidence>
<proteinExistence type="inferred from homology"/>
<dbReference type="InterPro" id="IPR008927">
    <property type="entry name" value="6-PGluconate_DH-like_C_sf"/>
</dbReference>
<dbReference type="FunFam" id="3.40.50.720:FF:000208">
    <property type="entry name" value="Prephenate dehydrogenase"/>
    <property type="match status" value="1"/>
</dbReference>
<feature type="binding site" evidence="14">
    <location>
        <position position="472"/>
    </location>
    <ligand>
        <name>3-phosphoshikimate</name>
        <dbReference type="ChEBI" id="CHEBI:145989"/>
    </ligand>
</feature>
<feature type="binding site" evidence="14">
    <location>
        <position position="472"/>
    </location>
    <ligand>
        <name>phosphoenolpyruvate</name>
        <dbReference type="ChEBI" id="CHEBI:58702"/>
    </ligand>
</feature>
<feature type="binding site" evidence="14">
    <location>
        <position position="329"/>
    </location>
    <ligand>
        <name>3-phosphoshikimate</name>
        <dbReference type="ChEBI" id="CHEBI:145989"/>
    </ligand>
</feature>
<dbReference type="EMBL" id="BMLT01000005">
    <property type="protein sequence ID" value="GGO82658.1"/>
    <property type="molecule type" value="Genomic_DNA"/>
</dbReference>
<dbReference type="PANTHER" id="PTHR21363">
    <property type="entry name" value="PREPHENATE DEHYDROGENASE"/>
    <property type="match status" value="1"/>
</dbReference>
<organism evidence="16 17">
    <name type="scientific">Marinobacterium nitratireducens</name>
    <dbReference type="NCBI Taxonomy" id="518897"/>
    <lineage>
        <taxon>Bacteria</taxon>
        <taxon>Pseudomonadati</taxon>
        <taxon>Pseudomonadota</taxon>
        <taxon>Gammaproteobacteria</taxon>
        <taxon>Oceanospirillales</taxon>
        <taxon>Oceanospirillaceae</taxon>
        <taxon>Marinobacterium</taxon>
    </lineage>
</organism>
<dbReference type="HAMAP" id="MF_00210">
    <property type="entry name" value="EPSP_synth"/>
    <property type="match status" value="1"/>
</dbReference>
<feature type="domain" description="Prephenate/arogenate dehydrogenase" evidence="15">
    <location>
        <begin position="6"/>
        <end position="294"/>
    </location>
</feature>
<evidence type="ECO:0000256" key="10">
    <source>
        <dbReference type="ARBA" id="ARBA00023027"/>
    </source>
</evidence>
<comment type="pathway">
    <text evidence="1 14">Metabolic intermediate biosynthesis; chorismate biosynthesis; chorismate from D-erythrose 4-phosphate and phosphoenolpyruvate: step 6/7.</text>
</comment>
<dbReference type="GO" id="GO:0070403">
    <property type="term" value="F:NAD+ binding"/>
    <property type="evidence" value="ECO:0007669"/>
    <property type="project" value="InterPro"/>
</dbReference>
<feature type="binding site" evidence="14">
    <location>
        <position position="618"/>
    </location>
    <ligand>
        <name>3-phosphoshikimate</name>
        <dbReference type="ChEBI" id="CHEBI:145989"/>
    </ligand>
</feature>
<feature type="binding site" evidence="14">
    <location>
        <position position="470"/>
    </location>
    <ligand>
        <name>3-phosphoshikimate</name>
        <dbReference type="ChEBI" id="CHEBI:145989"/>
    </ligand>
</feature>
<evidence type="ECO:0000256" key="6">
    <source>
        <dbReference type="ARBA" id="ARBA00022498"/>
    </source>
</evidence>
<dbReference type="InterPro" id="IPR001986">
    <property type="entry name" value="Enolpyruvate_Tfrase_dom"/>
</dbReference>
<feature type="binding site" evidence="14">
    <location>
        <position position="397"/>
    </location>
    <ligand>
        <name>phosphoenolpyruvate</name>
        <dbReference type="ChEBI" id="CHEBI:58702"/>
    </ligand>
</feature>
<evidence type="ECO:0000256" key="7">
    <source>
        <dbReference type="ARBA" id="ARBA00022605"/>
    </source>
</evidence>
<comment type="similarity">
    <text evidence="3">Belongs to the prephenate/arogenate dehydrogenase family.</text>
</comment>
<evidence type="ECO:0000256" key="5">
    <source>
        <dbReference type="ARBA" id="ARBA00022490"/>
    </source>
</evidence>
<keyword evidence="6" id="KW-0827">Tyrosine biosynthesis</keyword>
<evidence type="ECO:0000256" key="2">
    <source>
        <dbReference type="ARBA" id="ARBA00005067"/>
    </source>
</evidence>
<dbReference type="GO" id="GO:0009423">
    <property type="term" value="P:chorismate biosynthetic process"/>
    <property type="evidence" value="ECO:0007669"/>
    <property type="project" value="UniProtKB-UniRule"/>
</dbReference>
<reference evidence="16 17" key="1">
    <citation type="journal article" date="2014" name="Int. J. Syst. Evol. Microbiol.">
        <title>Complete genome sequence of Corynebacterium casei LMG S-19264T (=DSM 44701T), isolated from a smear-ripened cheese.</title>
        <authorList>
            <consortium name="US DOE Joint Genome Institute (JGI-PGF)"/>
            <person name="Walter F."/>
            <person name="Albersmeier A."/>
            <person name="Kalinowski J."/>
            <person name="Ruckert C."/>
        </authorList>
    </citation>
    <scope>NUCLEOTIDE SEQUENCE [LARGE SCALE GENOMIC DNA]</scope>
    <source>
        <strain evidence="16 17">CGMCC 1.7286</strain>
    </source>
</reference>
<evidence type="ECO:0000313" key="17">
    <source>
        <dbReference type="Proteomes" id="UP000599578"/>
    </source>
</evidence>
<dbReference type="PANTHER" id="PTHR21363:SF0">
    <property type="entry name" value="PREPHENATE DEHYDROGENASE [NADP(+)]"/>
    <property type="match status" value="1"/>
</dbReference>
<accession>A0A917ZH35</accession>
<feature type="binding site" evidence="14">
    <location>
        <position position="690"/>
    </location>
    <ligand>
        <name>phosphoenolpyruvate</name>
        <dbReference type="ChEBI" id="CHEBI:58702"/>
    </ligand>
</feature>
<feature type="binding site" evidence="14">
    <location>
        <position position="649"/>
    </location>
    <ligand>
        <name>phosphoenolpyruvate</name>
        <dbReference type="ChEBI" id="CHEBI:58702"/>
    </ligand>
</feature>
<dbReference type="Pfam" id="PF02153">
    <property type="entry name" value="PDH_N"/>
    <property type="match status" value="1"/>
</dbReference>
<evidence type="ECO:0000256" key="3">
    <source>
        <dbReference type="ARBA" id="ARBA00007964"/>
    </source>
</evidence>
<comment type="catalytic activity">
    <reaction evidence="13">
        <text>prephenate + NAD(+) = 3-(4-hydroxyphenyl)pyruvate + CO2 + NADH</text>
        <dbReference type="Rhea" id="RHEA:13869"/>
        <dbReference type="ChEBI" id="CHEBI:16526"/>
        <dbReference type="ChEBI" id="CHEBI:29934"/>
        <dbReference type="ChEBI" id="CHEBI:36242"/>
        <dbReference type="ChEBI" id="CHEBI:57540"/>
        <dbReference type="ChEBI" id="CHEBI:57945"/>
        <dbReference type="EC" id="1.3.1.12"/>
    </reaction>
</comment>
<dbReference type="SUPFAM" id="SSF55205">
    <property type="entry name" value="EPT/RTPC-like"/>
    <property type="match status" value="1"/>
</dbReference>
<evidence type="ECO:0000259" key="15">
    <source>
        <dbReference type="PROSITE" id="PS51176"/>
    </source>
</evidence>
<dbReference type="GO" id="GO:0003866">
    <property type="term" value="F:3-phosphoshikimate 1-carboxyvinyltransferase activity"/>
    <property type="evidence" value="ECO:0007669"/>
    <property type="project" value="UniProtKB-UniRule"/>
</dbReference>
<dbReference type="Pfam" id="PF00275">
    <property type="entry name" value="EPSP_synthase"/>
    <property type="match status" value="1"/>
</dbReference>
<comment type="subcellular location">
    <subcellularLocation>
        <location evidence="14">Cytoplasm</location>
    </subcellularLocation>
</comment>
<dbReference type="InterPro" id="IPR006264">
    <property type="entry name" value="EPSP_synthase"/>
</dbReference>
<keyword evidence="10" id="KW-0520">NAD</keyword>
<gene>
    <name evidence="14 16" type="primary">aroA</name>
    <name evidence="16" type="ORF">GCM10011348_24570</name>
</gene>
<keyword evidence="17" id="KW-1185">Reference proteome</keyword>
<keyword evidence="8 14" id="KW-0808">Transferase</keyword>
<dbReference type="GO" id="GO:0004665">
    <property type="term" value="F:prephenate dehydrogenase (NADP+) activity"/>
    <property type="evidence" value="ECO:0007669"/>
    <property type="project" value="InterPro"/>
</dbReference>
<dbReference type="FunFam" id="1.10.3660.10:FF:000003">
    <property type="entry name" value="Prephenate dehydrogenase"/>
    <property type="match status" value="1"/>
</dbReference>
<evidence type="ECO:0000256" key="4">
    <source>
        <dbReference type="ARBA" id="ARBA00009948"/>
    </source>
</evidence>
<dbReference type="InterPro" id="IPR050812">
    <property type="entry name" value="Preph/Arog_dehydrog"/>
</dbReference>
<keyword evidence="11 14" id="KW-0057">Aromatic amino acid biosynthesis</keyword>
<protein>
    <recommendedName>
        <fullName evidence="14">3-phosphoshikimate 1-carboxyvinyltransferase</fullName>
        <ecNumber evidence="14">2.5.1.19</ecNumber>
    </recommendedName>
    <alternativeName>
        <fullName evidence="14">5-enolpyruvylshikimate-3-phosphate synthase</fullName>
        <shortName evidence="14">EPSP synthase</shortName>
        <shortName evidence="14">EPSPS</shortName>
    </alternativeName>
</protein>
<sequence>MRHSVDRILVVGLGLIGGSLAKALRERRYCRTLVGYDRNTDELEAGLALGVIDEAATDLAEAVHAADIVVLAVPVKATDAVLAEIRPALRPETLLTDVGSTKGNVVEAARAVFGQLPPTFVPGHPIAGSEKSGVAAADAQLFERHKVILTLTETSSAQATLAIARMWQATGAEVLQMELSRHDEVLAATSHLPHLLAFSLVDTLAAEAENTDIFRYAAGGFRDFTRIAASDPTMWHDICLANREAILGQIDRFSEGVARLRQAVATSDSQTMLGIFTRAKASRDHFTRILSSSAYSQKQHPGPVNFVLQPGGALSGQLRLPGDMSISHRAIMLGSLADGITEIEGFAESEDSLATLQAFRDMGVVIEGPHQGAVKIYGVGLEGLQPPPGPLYLGDSGTTMRLLAGVLAGQPFDTELTGGAGLSRRSMAAVIEPLQNMGAGIEAQDAGRPPLRIRGGQRLRGIEHRLPAASAQVKSALLLAGLRAEGATRVLEPAATRDHTERMLRGFGWPVEVVSGCSTVHSGGRLSGAKIAVPGDISAAAAFIVAASIAPGSDIRLEHVGINPTRRGVIDILLLMGADIELCNEDLVGAEPVADIQVRYRPLQGIELPSQLLTTALDECPLLMVAAACAVGESRFHGLGERGARVQERLAVTASALRALGVDAVLEGDGARVRGGRIGGGSLDCGGDARVAVALAVAALRAENEIHIGGCDAVAASFPDFIALARRAGIRIRKEEA</sequence>
<evidence type="ECO:0000256" key="12">
    <source>
        <dbReference type="ARBA" id="ARBA00044633"/>
    </source>
</evidence>
<dbReference type="Gene3D" id="3.40.50.720">
    <property type="entry name" value="NAD(P)-binding Rossmann-like Domain"/>
    <property type="match status" value="1"/>
</dbReference>
<dbReference type="Gene3D" id="1.10.3660.10">
    <property type="entry name" value="6-phosphogluconate dehydrogenase C-terminal like domain"/>
    <property type="match status" value="1"/>
</dbReference>
<feature type="binding site" evidence="14">
    <location>
        <position position="325"/>
    </location>
    <ligand>
        <name>3-phosphoshikimate</name>
        <dbReference type="ChEBI" id="CHEBI:145989"/>
    </ligand>
</feature>
<comment type="similarity">
    <text evidence="4 14">Belongs to the EPSP synthase family.</text>
</comment>
<dbReference type="Gene3D" id="3.65.10.10">
    <property type="entry name" value="Enolpyruvate transferase domain"/>
    <property type="match status" value="2"/>
</dbReference>
<evidence type="ECO:0000256" key="14">
    <source>
        <dbReference type="HAMAP-Rule" id="MF_00210"/>
    </source>
</evidence>
<comment type="caution">
    <text evidence="14">Lacks conserved residue(s) required for the propagation of feature annotation.</text>
</comment>
<evidence type="ECO:0000256" key="13">
    <source>
        <dbReference type="ARBA" id="ARBA00049260"/>
    </source>
</evidence>
<dbReference type="SUPFAM" id="SSF51735">
    <property type="entry name" value="NAD(P)-binding Rossmann-fold domains"/>
    <property type="match status" value="1"/>
</dbReference>
<name>A0A917ZH35_9GAMM</name>
<dbReference type="InterPro" id="IPR046826">
    <property type="entry name" value="PDH_N"/>
</dbReference>
<dbReference type="PROSITE" id="PS51176">
    <property type="entry name" value="PDH_ADH"/>
    <property type="match status" value="1"/>
</dbReference>
<comment type="caution">
    <text evidence="16">The sequence shown here is derived from an EMBL/GenBank/DDBJ whole genome shotgun (WGS) entry which is preliminary data.</text>
</comment>
<dbReference type="NCBIfam" id="NF011381">
    <property type="entry name" value="PRK14806.1"/>
    <property type="match status" value="1"/>
</dbReference>
<dbReference type="NCBIfam" id="TIGR01356">
    <property type="entry name" value="aroA"/>
    <property type="match status" value="1"/>
</dbReference>
<keyword evidence="9" id="KW-0560">Oxidoreductase</keyword>
<dbReference type="FunFam" id="3.65.10.10:FF:000005">
    <property type="entry name" value="3-phosphoshikimate 1-carboxyvinyltransferase"/>
    <property type="match status" value="1"/>
</dbReference>
<evidence type="ECO:0000313" key="16">
    <source>
        <dbReference type="EMBL" id="GGO82658.1"/>
    </source>
</evidence>
<evidence type="ECO:0000256" key="9">
    <source>
        <dbReference type="ARBA" id="ARBA00023002"/>
    </source>
</evidence>
<keyword evidence="7 14" id="KW-0028">Amino-acid biosynthesis</keyword>
<dbReference type="GO" id="GO:0006571">
    <property type="term" value="P:tyrosine biosynthetic process"/>
    <property type="evidence" value="ECO:0007669"/>
    <property type="project" value="UniProtKB-KW"/>
</dbReference>
<dbReference type="Proteomes" id="UP000599578">
    <property type="component" value="Unassembled WGS sequence"/>
</dbReference>
<dbReference type="AlphaFoldDB" id="A0A917ZH35"/>
<dbReference type="SUPFAM" id="SSF48179">
    <property type="entry name" value="6-phosphogluconate dehydrogenase C-terminal domain-like"/>
    <property type="match status" value="1"/>
</dbReference>
<dbReference type="InterPro" id="IPR013792">
    <property type="entry name" value="RNA3'P_cycl/enolpyr_Trfase_a/b"/>
</dbReference>
<dbReference type="EC" id="2.5.1.19" evidence="14"/>
<comment type="function">
    <text evidence="14">Catalyzes the transfer of the enolpyruvyl moiety of phosphoenolpyruvate (PEP) to the 5-hydroxyl of shikimate-3-phosphate (S3P) to produce enolpyruvyl shikimate-3-phosphate and inorganic phosphate.</text>
</comment>
<dbReference type="InterPro" id="IPR003099">
    <property type="entry name" value="Prephen_DH"/>
</dbReference>
<keyword evidence="5 14" id="KW-0963">Cytoplasm</keyword>
<dbReference type="Pfam" id="PF20463">
    <property type="entry name" value="PDH_C"/>
    <property type="match status" value="1"/>
</dbReference>
<evidence type="ECO:0000256" key="11">
    <source>
        <dbReference type="ARBA" id="ARBA00023141"/>
    </source>
</evidence>
<feature type="binding site" evidence="14">
    <location>
        <position position="425"/>
    </location>
    <ligand>
        <name>phosphoenolpyruvate</name>
        <dbReference type="ChEBI" id="CHEBI:58702"/>
    </ligand>
</feature>